<feature type="transmembrane region" description="Helical" evidence="1">
    <location>
        <begin position="90"/>
        <end position="114"/>
    </location>
</feature>
<protein>
    <recommendedName>
        <fullName evidence="4">Vitamin K epoxide reductase domain-containing protein</fullName>
    </recommendedName>
</protein>
<organism evidence="2 3">
    <name type="scientific">Dyella solisilvae</name>
    <dbReference type="NCBI Taxonomy" id="1920168"/>
    <lineage>
        <taxon>Bacteria</taxon>
        <taxon>Pseudomonadati</taxon>
        <taxon>Pseudomonadota</taxon>
        <taxon>Gammaproteobacteria</taxon>
        <taxon>Lysobacterales</taxon>
        <taxon>Rhodanobacteraceae</taxon>
        <taxon>Dyella</taxon>
    </lineage>
</organism>
<evidence type="ECO:0000313" key="2">
    <source>
        <dbReference type="EMBL" id="RDI98604.1"/>
    </source>
</evidence>
<evidence type="ECO:0008006" key="4">
    <source>
        <dbReference type="Google" id="ProtNLM"/>
    </source>
</evidence>
<gene>
    <name evidence="2" type="ORF">DVT68_08750</name>
</gene>
<keyword evidence="1" id="KW-0472">Membrane</keyword>
<reference evidence="2 3" key="1">
    <citation type="submission" date="2018-07" db="EMBL/GenBank/DDBJ databases">
        <title>Dyella solisilvae sp. nov., isolated from the pine and broad-leaved mixed forest soil.</title>
        <authorList>
            <person name="Gao Z."/>
            <person name="Qiu L."/>
        </authorList>
    </citation>
    <scope>NUCLEOTIDE SEQUENCE [LARGE SCALE GENOMIC DNA]</scope>
    <source>
        <strain evidence="2 3">DHG54</strain>
    </source>
</reference>
<evidence type="ECO:0000256" key="1">
    <source>
        <dbReference type="SAM" id="Phobius"/>
    </source>
</evidence>
<accession>A0A370K7K4</accession>
<keyword evidence="1" id="KW-1133">Transmembrane helix</keyword>
<proteinExistence type="predicted"/>
<sequence>MKRTLTLVLPWLLALAVGAAAMALRYGLVESPDVARACETSHALACQLRHLTVLGFITGNIFGWPIGIFGWIALAATVLALVWQKLPLAWLATATGLFAVVLYCFVPGALALLVGSLRLVRLQAGGAAPGDQHRPTERQVYAQP</sequence>
<comment type="caution">
    <text evidence="2">The sequence shown here is derived from an EMBL/GenBank/DDBJ whole genome shotgun (WGS) entry which is preliminary data.</text>
</comment>
<evidence type="ECO:0000313" key="3">
    <source>
        <dbReference type="Proteomes" id="UP000254711"/>
    </source>
</evidence>
<dbReference type="OrthoDB" id="5953191at2"/>
<dbReference type="RefSeq" id="WP_114824694.1">
    <property type="nucleotide sequence ID" value="NZ_QQSY01000002.1"/>
</dbReference>
<dbReference type="AlphaFoldDB" id="A0A370K7K4"/>
<dbReference type="EMBL" id="QQSY01000002">
    <property type="protein sequence ID" value="RDI98604.1"/>
    <property type="molecule type" value="Genomic_DNA"/>
</dbReference>
<dbReference type="Proteomes" id="UP000254711">
    <property type="component" value="Unassembled WGS sequence"/>
</dbReference>
<keyword evidence="3" id="KW-1185">Reference proteome</keyword>
<feature type="transmembrane region" description="Helical" evidence="1">
    <location>
        <begin position="61"/>
        <end position="83"/>
    </location>
</feature>
<name>A0A370K7K4_9GAMM</name>
<keyword evidence="1" id="KW-0812">Transmembrane</keyword>